<dbReference type="AlphaFoldDB" id="A0A4C2A9K6"/>
<accession>A0A4C2A9K6</accession>
<feature type="compositionally biased region" description="Polar residues" evidence="1">
    <location>
        <begin position="137"/>
        <end position="151"/>
    </location>
</feature>
<protein>
    <submittedName>
        <fullName evidence="2">Uncharacterized protein</fullName>
    </submittedName>
</protein>
<sequence length="188" mass="20927">MDRIPECSREADVCIQFRNDTAWLRRGALSGTCCLINNLPMGTNLMFHIRHIVILDASYARGRRDVHIGKLERVPTSSSERDTRLWTHTFARPSIKSVGLQDLCLCVEYQNNSYIDHTRYTHPPCESAAARPLATMRKQQSSQHFSSSANRVTRAELGISCPGGGRVRQAGGRPPRPVSEPSQQPGGV</sequence>
<dbReference type="EMBL" id="BGZK01002791">
    <property type="protein sequence ID" value="GBP96502.1"/>
    <property type="molecule type" value="Genomic_DNA"/>
</dbReference>
<keyword evidence="3" id="KW-1185">Reference proteome</keyword>
<reference evidence="2 3" key="1">
    <citation type="journal article" date="2019" name="Commun. Biol.">
        <title>The bagworm genome reveals a unique fibroin gene that provides high tensile strength.</title>
        <authorList>
            <person name="Kono N."/>
            <person name="Nakamura H."/>
            <person name="Ohtoshi R."/>
            <person name="Tomita M."/>
            <person name="Numata K."/>
            <person name="Arakawa K."/>
        </authorList>
    </citation>
    <scope>NUCLEOTIDE SEQUENCE [LARGE SCALE GENOMIC DNA]</scope>
</reference>
<gene>
    <name evidence="2" type="ORF">EVAR_30813_1</name>
</gene>
<dbReference type="Proteomes" id="UP000299102">
    <property type="component" value="Unassembled WGS sequence"/>
</dbReference>
<name>A0A4C2A9K6_EUMVA</name>
<feature type="region of interest" description="Disordered" evidence="1">
    <location>
        <begin position="137"/>
        <end position="188"/>
    </location>
</feature>
<organism evidence="2 3">
    <name type="scientific">Eumeta variegata</name>
    <name type="common">Bagworm moth</name>
    <name type="synonym">Eumeta japonica</name>
    <dbReference type="NCBI Taxonomy" id="151549"/>
    <lineage>
        <taxon>Eukaryota</taxon>
        <taxon>Metazoa</taxon>
        <taxon>Ecdysozoa</taxon>
        <taxon>Arthropoda</taxon>
        <taxon>Hexapoda</taxon>
        <taxon>Insecta</taxon>
        <taxon>Pterygota</taxon>
        <taxon>Neoptera</taxon>
        <taxon>Endopterygota</taxon>
        <taxon>Lepidoptera</taxon>
        <taxon>Glossata</taxon>
        <taxon>Ditrysia</taxon>
        <taxon>Tineoidea</taxon>
        <taxon>Psychidae</taxon>
        <taxon>Oiketicinae</taxon>
        <taxon>Eumeta</taxon>
    </lineage>
</organism>
<evidence type="ECO:0000313" key="2">
    <source>
        <dbReference type="EMBL" id="GBP96502.1"/>
    </source>
</evidence>
<evidence type="ECO:0000256" key="1">
    <source>
        <dbReference type="SAM" id="MobiDB-lite"/>
    </source>
</evidence>
<comment type="caution">
    <text evidence="2">The sequence shown here is derived from an EMBL/GenBank/DDBJ whole genome shotgun (WGS) entry which is preliminary data.</text>
</comment>
<evidence type="ECO:0000313" key="3">
    <source>
        <dbReference type="Proteomes" id="UP000299102"/>
    </source>
</evidence>
<proteinExistence type="predicted"/>